<dbReference type="PRINTS" id="PR00455">
    <property type="entry name" value="HTHTETR"/>
</dbReference>
<sequence length="196" mass="22942">MKREEKLERTHKAILKTATKLFLNRGYAQTSTRDIAKQIGITQPALYHHFKDKEVLYLDVMNEHGTRVRQEIQRVLRNKNLDIKQQLQEITNVYLKLHPQSVYSYYQEARRQLSLSSRRKLDTIFTMDYINPLAQYFAQDIVNLRPDVRPREAAELYLAELQPLHGTVLSLGGHAVSPEQRQRVLLDCILNGFIAR</sequence>
<evidence type="ECO:0000256" key="4">
    <source>
        <dbReference type="PROSITE-ProRule" id="PRU00335"/>
    </source>
</evidence>
<gene>
    <name evidence="6" type="ORF">FC60_GL000208</name>
</gene>
<dbReference type="AlphaFoldDB" id="A0A0R1VFG8"/>
<comment type="caution">
    <text evidence="6">The sequence shown here is derived from an EMBL/GenBank/DDBJ whole genome shotgun (WGS) entry which is preliminary data.</text>
</comment>
<feature type="DNA-binding region" description="H-T-H motif" evidence="4">
    <location>
        <begin position="31"/>
        <end position="50"/>
    </location>
</feature>
<reference evidence="6 7" key="1">
    <citation type="journal article" date="2015" name="Genome Announc.">
        <title>Expanding the biotechnology potential of lactobacilli through comparative genomics of 213 strains and associated genera.</title>
        <authorList>
            <person name="Sun Z."/>
            <person name="Harris H.M."/>
            <person name="McCann A."/>
            <person name="Guo C."/>
            <person name="Argimon S."/>
            <person name="Zhang W."/>
            <person name="Yang X."/>
            <person name="Jeffery I.B."/>
            <person name="Cooney J.C."/>
            <person name="Kagawa T.F."/>
            <person name="Liu W."/>
            <person name="Song Y."/>
            <person name="Salvetti E."/>
            <person name="Wrobel A."/>
            <person name="Rasinkangas P."/>
            <person name="Parkhill J."/>
            <person name="Rea M.C."/>
            <person name="O'Sullivan O."/>
            <person name="Ritari J."/>
            <person name="Douillard F.P."/>
            <person name="Paul Ross R."/>
            <person name="Yang R."/>
            <person name="Briner A.E."/>
            <person name="Felis G.E."/>
            <person name="de Vos W.M."/>
            <person name="Barrangou R."/>
            <person name="Klaenhammer T.R."/>
            <person name="Caufield P.W."/>
            <person name="Cui Y."/>
            <person name="Zhang H."/>
            <person name="O'Toole P.W."/>
        </authorList>
    </citation>
    <scope>NUCLEOTIDE SEQUENCE [LARGE SCALE GENOMIC DNA]</scope>
    <source>
        <strain evidence="6 7">DSM 16045</strain>
    </source>
</reference>
<dbReference type="SUPFAM" id="SSF46689">
    <property type="entry name" value="Homeodomain-like"/>
    <property type="match status" value="1"/>
</dbReference>
<dbReference type="PROSITE" id="PS50977">
    <property type="entry name" value="HTH_TETR_2"/>
    <property type="match status" value="1"/>
</dbReference>
<evidence type="ECO:0000256" key="2">
    <source>
        <dbReference type="ARBA" id="ARBA00023125"/>
    </source>
</evidence>
<evidence type="ECO:0000256" key="1">
    <source>
        <dbReference type="ARBA" id="ARBA00023015"/>
    </source>
</evidence>
<keyword evidence="2 4" id="KW-0238">DNA-binding</keyword>
<dbReference type="PROSITE" id="PS01081">
    <property type="entry name" value="HTH_TETR_1"/>
    <property type="match status" value="1"/>
</dbReference>
<dbReference type="GO" id="GO:0003700">
    <property type="term" value="F:DNA-binding transcription factor activity"/>
    <property type="evidence" value="ECO:0007669"/>
    <property type="project" value="TreeGrafter"/>
</dbReference>
<dbReference type="GO" id="GO:0045892">
    <property type="term" value="P:negative regulation of DNA-templated transcription"/>
    <property type="evidence" value="ECO:0007669"/>
    <property type="project" value="UniProtKB-ARBA"/>
</dbReference>
<keyword evidence="1" id="KW-0805">Transcription regulation</keyword>
<dbReference type="GO" id="GO:0000976">
    <property type="term" value="F:transcription cis-regulatory region binding"/>
    <property type="evidence" value="ECO:0007669"/>
    <property type="project" value="TreeGrafter"/>
</dbReference>
<dbReference type="Pfam" id="PF00440">
    <property type="entry name" value="TetR_N"/>
    <property type="match status" value="1"/>
</dbReference>
<organism evidence="6 7">
    <name type="scientific">Limosilactobacillus gastricus DSM 16045</name>
    <dbReference type="NCBI Taxonomy" id="1423749"/>
    <lineage>
        <taxon>Bacteria</taxon>
        <taxon>Bacillati</taxon>
        <taxon>Bacillota</taxon>
        <taxon>Bacilli</taxon>
        <taxon>Lactobacillales</taxon>
        <taxon>Lactobacillaceae</taxon>
        <taxon>Limosilactobacillus</taxon>
    </lineage>
</organism>
<dbReference type="EMBL" id="AZFN01000011">
    <property type="protein sequence ID" value="KRM02388.1"/>
    <property type="molecule type" value="Genomic_DNA"/>
</dbReference>
<accession>A0A0R1VFG8</accession>
<dbReference type="PANTHER" id="PTHR30055">
    <property type="entry name" value="HTH-TYPE TRANSCRIPTIONAL REGULATOR RUTR"/>
    <property type="match status" value="1"/>
</dbReference>
<dbReference type="FunFam" id="1.10.10.60:FF:000141">
    <property type="entry name" value="TetR family transcriptional regulator"/>
    <property type="match status" value="1"/>
</dbReference>
<feature type="domain" description="HTH tetR-type" evidence="5">
    <location>
        <begin position="8"/>
        <end position="68"/>
    </location>
</feature>
<keyword evidence="7" id="KW-1185">Reference proteome</keyword>
<keyword evidence="3" id="KW-0804">Transcription</keyword>
<evidence type="ECO:0000256" key="3">
    <source>
        <dbReference type="ARBA" id="ARBA00023163"/>
    </source>
</evidence>
<dbReference type="RefSeq" id="WP_007122717.1">
    <property type="nucleotide sequence ID" value="NZ_AZFN01000011.1"/>
</dbReference>
<protein>
    <submittedName>
        <fullName evidence="6">Transcriptional regulator</fullName>
    </submittedName>
</protein>
<dbReference type="PANTHER" id="PTHR30055:SF226">
    <property type="entry name" value="HTH-TYPE TRANSCRIPTIONAL REGULATOR PKSA"/>
    <property type="match status" value="1"/>
</dbReference>
<dbReference type="Gene3D" id="1.10.357.10">
    <property type="entry name" value="Tetracycline Repressor, domain 2"/>
    <property type="match status" value="1"/>
</dbReference>
<dbReference type="InterPro" id="IPR050109">
    <property type="entry name" value="HTH-type_TetR-like_transc_reg"/>
</dbReference>
<name>A0A0R1VFG8_9LACO</name>
<dbReference type="InterPro" id="IPR001647">
    <property type="entry name" value="HTH_TetR"/>
</dbReference>
<proteinExistence type="predicted"/>
<dbReference type="Proteomes" id="UP000051739">
    <property type="component" value="Unassembled WGS sequence"/>
</dbReference>
<evidence type="ECO:0000259" key="5">
    <source>
        <dbReference type="PROSITE" id="PS50977"/>
    </source>
</evidence>
<evidence type="ECO:0000313" key="6">
    <source>
        <dbReference type="EMBL" id="KRM02388.1"/>
    </source>
</evidence>
<dbReference type="PATRIC" id="fig|1423749.3.peg.208"/>
<dbReference type="InterPro" id="IPR023772">
    <property type="entry name" value="DNA-bd_HTH_TetR-type_CS"/>
</dbReference>
<evidence type="ECO:0000313" key="7">
    <source>
        <dbReference type="Proteomes" id="UP000051739"/>
    </source>
</evidence>
<dbReference type="InterPro" id="IPR009057">
    <property type="entry name" value="Homeodomain-like_sf"/>
</dbReference>